<reference evidence="1 2" key="1">
    <citation type="submission" date="2018-06" db="EMBL/GenBank/DDBJ databases">
        <title>Genomic Encyclopedia of Archaeal and Bacterial Type Strains, Phase II (KMG-II): from individual species to whole genera.</title>
        <authorList>
            <person name="Goeker M."/>
        </authorList>
    </citation>
    <scope>NUCLEOTIDE SEQUENCE [LARGE SCALE GENOMIC DNA]</scope>
    <source>
        <strain evidence="1 2">DSM 23241</strain>
    </source>
</reference>
<gene>
    <name evidence="1" type="ORF">LX80_00502</name>
</gene>
<dbReference type="Proteomes" id="UP000249720">
    <property type="component" value="Unassembled WGS sequence"/>
</dbReference>
<proteinExistence type="predicted"/>
<dbReference type="AlphaFoldDB" id="A0A2W7S4F0"/>
<evidence type="ECO:0000313" key="1">
    <source>
        <dbReference type="EMBL" id="PZX66006.1"/>
    </source>
</evidence>
<dbReference type="EMBL" id="QKZV01000001">
    <property type="protein sequence ID" value="PZX66006.1"/>
    <property type="molecule type" value="Genomic_DNA"/>
</dbReference>
<dbReference type="RefSeq" id="WP_146250358.1">
    <property type="nucleotide sequence ID" value="NZ_QKZV01000001.1"/>
</dbReference>
<accession>A0A2W7S4F0</accession>
<comment type="caution">
    <text evidence="1">The sequence shown here is derived from an EMBL/GenBank/DDBJ whole genome shotgun (WGS) entry which is preliminary data.</text>
</comment>
<dbReference type="Pfam" id="PF13376">
    <property type="entry name" value="OmdA"/>
    <property type="match status" value="1"/>
</dbReference>
<protein>
    <submittedName>
        <fullName evidence="1">Bacteriocin resistance YdeI/OmpD-like protein</fullName>
    </submittedName>
</protein>
<keyword evidence="2" id="KW-1185">Reference proteome</keyword>
<dbReference type="OrthoDB" id="9800461at2"/>
<sequence>MSNMSLFEKLAINNERTILIQGLPSSIEKQFVKLSYAKNVTPLLKSKKVDFALVFAINVCQLTSILKEVLSALHAESKLWIAFPKQTSKIVSDLNRDCSWNCLTEKGYETIDQIDIDHVWCAMRFKRNSNNVIPENVAVETVTVINNAPAVVEARKETKKRIDFDKNLVVPPAELEKIFTKHKKAKEIFASLPSTHQKEYVNWIESAKRQDTKQRRLEAVIEKLMAGKLNPQEK</sequence>
<organism evidence="1 2">
    <name type="scientific">Hydrotalea sandarakina</name>
    <dbReference type="NCBI Taxonomy" id="1004304"/>
    <lineage>
        <taxon>Bacteria</taxon>
        <taxon>Pseudomonadati</taxon>
        <taxon>Bacteroidota</taxon>
        <taxon>Chitinophagia</taxon>
        <taxon>Chitinophagales</taxon>
        <taxon>Chitinophagaceae</taxon>
        <taxon>Hydrotalea</taxon>
    </lineage>
</organism>
<name>A0A2W7S4F0_9BACT</name>
<evidence type="ECO:0000313" key="2">
    <source>
        <dbReference type="Proteomes" id="UP000249720"/>
    </source>
</evidence>